<evidence type="ECO:0000313" key="7">
    <source>
        <dbReference type="Proteomes" id="UP000509684"/>
    </source>
</evidence>
<dbReference type="InterPro" id="IPR013424">
    <property type="entry name" value="Ice-binding_C"/>
</dbReference>
<reference evidence="4 6" key="1">
    <citation type="submission" date="2014-02" db="EMBL/GenBank/DDBJ databases">
        <title>Expanding our view of genomic diversity in Candidatus Accumulibacter clades.</title>
        <authorList>
            <person name="Skennerton C.T."/>
            <person name="Barr J.J."/>
            <person name="Slater F.R."/>
            <person name="Bond P.L."/>
            <person name="Tyson G.W."/>
        </authorList>
    </citation>
    <scope>NUCLEOTIDE SEQUENCE [LARGE SCALE GENOMIC DNA]</scope>
    <source>
        <strain evidence="6">SK-02</strain>
    </source>
</reference>
<dbReference type="KEGG" id="acog:HWD57_22895"/>
<dbReference type="AlphaFoldDB" id="A0A080MIF4"/>
<dbReference type="Pfam" id="PF07589">
    <property type="entry name" value="PEP-CTERM"/>
    <property type="match status" value="1"/>
</dbReference>
<protein>
    <submittedName>
        <fullName evidence="5">PEP-CTERM sorting domain-containing protein</fullName>
    </submittedName>
</protein>
<feature type="signal peptide" evidence="2">
    <location>
        <begin position="1"/>
        <end position="19"/>
    </location>
</feature>
<dbReference type="Proteomes" id="UP000509684">
    <property type="component" value="Chromosome"/>
</dbReference>
<keyword evidence="2" id="KW-0732">Signal</keyword>
<evidence type="ECO:0000256" key="1">
    <source>
        <dbReference type="SAM" id="Phobius"/>
    </source>
</evidence>
<dbReference type="EMBL" id="CP058708">
    <property type="protein sequence ID" value="QLH52299.1"/>
    <property type="molecule type" value="Genomic_DNA"/>
</dbReference>
<reference evidence="5" key="3">
    <citation type="submission" date="2020-06" db="EMBL/GenBank/DDBJ databases">
        <authorList>
            <person name="Arumugam K."/>
            <person name="Besarab I."/>
            <person name="Haryono M."/>
            <person name="Bagci C."/>
            <person name="Beier S."/>
            <person name="Buchfink B."/>
            <person name="Gorska A."/>
            <person name="Qiu G."/>
            <person name="Huson D.H."/>
            <person name="Williams R.B."/>
        </authorList>
    </citation>
    <scope>NUCLEOTIDE SEQUENCE</scope>
    <source>
        <strain evidence="5">SSA1</strain>
    </source>
</reference>
<feature type="domain" description="Ice-binding protein C-terminal" evidence="3">
    <location>
        <begin position="25"/>
        <end position="46"/>
    </location>
</feature>
<reference evidence="5 7" key="2">
    <citation type="journal article" date="2019" name="Microbiome">
        <title>Annotated bacterial chromosomes from frame-shift-corrected long-read metagenomic data.</title>
        <authorList>
            <person name="Arumugam K."/>
            <person name="Bagci C."/>
            <person name="Bessarab I."/>
            <person name="Beier S."/>
            <person name="Buchfink B."/>
            <person name="Gorska A."/>
            <person name="Qiu G."/>
            <person name="Huson D.H."/>
            <person name="Williams R.B.H."/>
        </authorList>
    </citation>
    <scope>NUCLEOTIDE SEQUENCE [LARGE SCALE GENOMIC DNA]</scope>
    <source>
        <strain evidence="5">SSA1</strain>
    </source>
</reference>
<feature type="transmembrane region" description="Helical" evidence="1">
    <location>
        <begin position="29"/>
        <end position="45"/>
    </location>
</feature>
<evidence type="ECO:0000313" key="6">
    <source>
        <dbReference type="Proteomes" id="UP000021315"/>
    </source>
</evidence>
<evidence type="ECO:0000256" key="2">
    <source>
        <dbReference type="SAM" id="SignalP"/>
    </source>
</evidence>
<name>A0A080MIF4_9PROT</name>
<dbReference type="RefSeq" id="WP_273704501.1">
    <property type="nucleotide sequence ID" value="NZ_JDST02000038.1"/>
</dbReference>
<accession>A0A080MIF4</accession>
<accession>A0A7D5SHU9</accession>
<gene>
    <name evidence="4" type="ORF">AW06_001892</name>
    <name evidence="5" type="ORF">HWD57_22895</name>
</gene>
<sequence>MRALFSIAVLMSTAISAVAAPVLHVPEPESLALVAAAAVAMLVARRNKK</sequence>
<keyword evidence="6" id="KW-1185">Reference proteome</keyword>
<keyword evidence="1" id="KW-1133">Transmembrane helix</keyword>
<evidence type="ECO:0000313" key="4">
    <source>
        <dbReference type="EMBL" id="KFB77044.1"/>
    </source>
</evidence>
<keyword evidence="1" id="KW-0812">Transmembrane</keyword>
<dbReference type="EMBL" id="JDST02000038">
    <property type="protein sequence ID" value="KFB77044.1"/>
    <property type="molecule type" value="Genomic_DNA"/>
</dbReference>
<dbReference type="Proteomes" id="UP000021315">
    <property type="component" value="Unassembled WGS sequence"/>
</dbReference>
<dbReference type="STRING" id="1453999.AW06_001892"/>
<evidence type="ECO:0000259" key="3">
    <source>
        <dbReference type="Pfam" id="PF07589"/>
    </source>
</evidence>
<feature type="chain" id="PRO_5001751044" evidence="2">
    <location>
        <begin position="20"/>
        <end position="49"/>
    </location>
</feature>
<keyword evidence="1" id="KW-0472">Membrane</keyword>
<evidence type="ECO:0000313" key="5">
    <source>
        <dbReference type="EMBL" id="QLH52299.1"/>
    </source>
</evidence>
<proteinExistence type="predicted"/>
<organism evidence="4 6">
    <name type="scientific">Candidatus Accumulibacter cognatus</name>
    <dbReference type="NCBI Taxonomy" id="2954383"/>
    <lineage>
        <taxon>Bacteria</taxon>
        <taxon>Pseudomonadati</taxon>
        <taxon>Pseudomonadota</taxon>
        <taxon>Betaproteobacteria</taxon>
        <taxon>Candidatus Accumulibacter</taxon>
    </lineage>
</organism>
<dbReference type="NCBIfam" id="TIGR02595">
    <property type="entry name" value="PEP_CTERM"/>
    <property type="match status" value="1"/>
</dbReference>